<dbReference type="PANTHER" id="PTHR24305">
    <property type="entry name" value="CYTOCHROME P450"/>
    <property type="match status" value="1"/>
</dbReference>
<evidence type="ECO:0000256" key="7">
    <source>
        <dbReference type="SAM" id="Phobius"/>
    </source>
</evidence>
<evidence type="ECO:0000256" key="4">
    <source>
        <dbReference type="ARBA" id="ARBA00022723"/>
    </source>
</evidence>
<keyword evidence="3 6" id="KW-0349">Heme</keyword>
<feature type="transmembrane region" description="Helical" evidence="7">
    <location>
        <begin position="6"/>
        <end position="27"/>
    </location>
</feature>
<dbReference type="InterPro" id="IPR017972">
    <property type="entry name" value="Cyt_P450_CS"/>
</dbReference>
<proteinExistence type="inferred from homology"/>
<dbReference type="EMBL" id="CABFNS010000851">
    <property type="protein sequence ID" value="VUC32403.1"/>
    <property type="molecule type" value="Genomic_DNA"/>
</dbReference>
<dbReference type="CDD" id="cd11060">
    <property type="entry name" value="CYP57A1-like"/>
    <property type="match status" value="1"/>
</dbReference>
<dbReference type="PRINTS" id="PR00463">
    <property type="entry name" value="EP450I"/>
</dbReference>
<dbReference type="Proteomes" id="UP000766486">
    <property type="component" value="Unassembled WGS sequence"/>
</dbReference>
<evidence type="ECO:0000256" key="5">
    <source>
        <dbReference type="ARBA" id="ARBA00023004"/>
    </source>
</evidence>
<dbReference type="Pfam" id="PF00067">
    <property type="entry name" value="p450"/>
    <property type="match status" value="1"/>
</dbReference>
<keyword evidence="9" id="KW-1185">Reference proteome</keyword>
<dbReference type="InterPro" id="IPR050121">
    <property type="entry name" value="Cytochrome_P450_monoxygenase"/>
</dbReference>
<dbReference type="SUPFAM" id="SSF48264">
    <property type="entry name" value="Cytochrome P450"/>
    <property type="match status" value="1"/>
</dbReference>
<keyword evidence="7" id="KW-0812">Transmembrane</keyword>
<reference evidence="8 9" key="1">
    <citation type="submission" date="2019-06" db="EMBL/GenBank/DDBJ databases">
        <authorList>
            <person name="Broberg M."/>
        </authorList>
    </citation>
    <scope>NUCLEOTIDE SEQUENCE [LARGE SCALE GENOMIC DNA]</scope>
</reference>
<accession>A0ABY6UNQ4</accession>
<dbReference type="Gene3D" id="1.10.630.10">
    <property type="entry name" value="Cytochrome P450"/>
    <property type="match status" value="1"/>
</dbReference>
<evidence type="ECO:0000256" key="3">
    <source>
        <dbReference type="ARBA" id="ARBA00022617"/>
    </source>
</evidence>
<dbReference type="PROSITE" id="PS00086">
    <property type="entry name" value="CYTOCHROME_P450"/>
    <property type="match status" value="1"/>
</dbReference>
<evidence type="ECO:0000256" key="1">
    <source>
        <dbReference type="ARBA" id="ARBA00001971"/>
    </source>
</evidence>
<protein>
    <recommendedName>
        <fullName evidence="10">Pisatin demethylase cytochrome P450</fullName>
    </recommendedName>
</protein>
<comment type="cofactor">
    <cofactor evidence="1">
        <name>heme</name>
        <dbReference type="ChEBI" id="CHEBI:30413"/>
    </cofactor>
</comment>
<keyword evidence="6" id="KW-0560">Oxidoreductase</keyword>
<dbReference type="InterPro" id="IPR001128">
    <property type="entry name" value="Cyt_P450"/>
</dbReference>
<evidence type="ECO:0000256" key="2">
    <source>
        <dbReference type="ARBA" id="ARBA00010617"/>
    </source>
</evidence>
<keyword evidence="5 6" id="KW-0408">Iron</keyword>
<keyword evidence="6" id="KW-0503">Monooxygenase</keyword>
<dbReference type="InterPro" id="IPR002401">
    <property type="entry name" value="Cyt_P450_E_grp-I"/>
</dbReference>
<keyword evidence="7" id="KW-1133">Transmembrane helix</keyword>
<evidence type="ECO:0000256" key="6">
    <source>
        <dbReference type="RuleBase" id="RU000461"/>
    </source>
</evidence>
<sequence length="543" mass="62055">MIIDQINQHCMIWLVLIFIGLLVIKLLTNKYAHGLNQVPGPMLASFTDFWRFSEVWRRRPELTHIALHEKHGSVVRLGPKTVSISDPGVLQTIYGPSSSYTKSDFYTVQQTINKSGVPLLTLFTSQNERFHSKLRRAVSNAYAMSTLVQFEPFVDSTTTEFFRQLDQRYANRNTVLDFGTWLQYYAFDVIGELTYSRRLGFVDQGKDVDNVIGNLEWLLNYAAPVRLSALVKKLTNTLLFQIGQIPFFDKLILKNPVRLLLAKWGFSNSASPVAVFARNRMLARVDPENLGDMKFDEDKGRRDFLSRFLEANQKDPEFISNDRVLALTVANMFAGSDTTAITLRAIFYYLMKNPADMTALLNELSQEEDAGNFTREDGLLGWNEVRSLPFLNAVIKEALRCHPAVGLMLERTVPPQGLLVSGHHIPAGSIVGVNAWVLHRNKDIFGQDADRWRPSRWIDATVEQKRLMEKFLFSFGAGSRTCIGKNISLLEMFKLVPAFLRRYELEFTPSDNEWTLNNAWFVKQSNFNVLLRRKSIVSFSRDA</sequence>
<evidence type="ECO:0000313" key="8">
    <source>
        <dbReference type="EMBL" id="VUC32403.1"/>
    </source>
</evidence>
<organism evidence="8 9">
    <name type="scientific">Bionectria ochroleuca</name>
    <name type="common">Gliocladium roseum</name>
    <dbReference type="NCBI Taxonomy" id="29856"/>
    <lineage>
        <taxon>Eukaryota</taxon>
        <taxon>Fungi</taxon>
        <taxon>Dikarya</taxon>
        <taxon>Ascomycota</taxon>
        <taxon>Pezizomycotina</taxon>
        <taxon>Sordariomycetes</taxon>
        <taxon>Hypocreomycetidae</taxon>
        <taxon>Hypocreales</taxon>
        <taxon>Bionectriaceae</taxon>
        <taxon>Clonostachys</taxon>
    </lineage>
</organism>
<dbReference type="InterPro" id="IPR036396">
    <property type="entry name" value="Cyt_P450_sf"/>
</dbReference>
<dbReference type="PRINTS" id="PR00385">
    <property type="entry name" value="P450"/>
</dbReference>
<comment type="similarity">
    <text evidence="2 6">Belongs to the cytochrome P450 family.</text>
</comment>
<gene>
    <name evidence="8" type="ORF">CLO192961_LOCUS328646</name>
</gene>
<dbReference type="PANTHER" id="PTHR24305:SF232">
    <property type="entry name" value="P450, PUTATIVE (EUROFUNG)-RELATED"/>
    <property type="match status" value="1"/>
</dbReference>
<name>A0ABY6UNQ4_BIOOC</name>
<comment type="caution">
    <text evidence="8">The sequence shown here is derived from an EMBL/GenBank/DDBJ whole genome shotgun (WGS) entry which is preliminary data.</text>
</comment>
<evidence type="ECO:0008006" key="10">
    <source>
        <dbReference type="Google" id="ProtNLM"/>
    </source>
</evidence>
<evidence type="ECO:0000313" key="9">
    <source>
        <dbReference type="Proteomes" id="UP000766486"/>
    </source>
</evidence>
<keyword evidence="7" id="KW-0472">Membrane</keyword>
<keyword evidence="4 6" id="KW-0479">Metal-binding</keyword>